<feature type="transmembrane region" description="Helical" evidence="1">
    <location>
        <begin position="226"/>
        <end position="256"/>
    </location>
</feature>
<evidence type="ECO:0000313" key="4">
    <source>
        <dbReference type="Proteomes" id="UP001431963"/>
    </source>
</evidence>
<organism evidence="3 4">
    <name type="scientific">Gemmobacter denitrificans</name>
    <dbReference type="NCBI Taxonomy" id="3123040"/>
    <lineage>
        <taxon>Bacteria</taxon>
        <taxon>Pseudomonadati</taxon>
        <taxon>Pseudomonadota</taxon>
        <taxon>Alphaproteobacteria</taxon>
        <taxon>Rhodobacterales</taxon>
        <taxon>Paracoccaceae</taxon>
        <taxon>Gemmobacter</taxon>
    </lineage>
</organism>
<feature type="transmembrane region" description="Helical" evidence="1">
    <location>
        <begin position="82"/>
        <end position="102"/>
    </location>
</feature>
<dbReference type="PANTHER" id="PTHR23028:SF131">
    <property type="entry name" value="BLR2367 PROTEIN"/>
    <property type="match status" value="1"/>
</dbReference>
<feature type="domain" description="Acyltransferase 3" evidence="2">
    <location>
        <begin position="10"/>
        <end position="322"/>
    </location>
</feature>
<keyword evidence="1" id="KW-0472">Membrane</keyword>
<feature type="transmembrane region" description="Helical" evidence="1">
    <location>
        <begin position="192"/>
        <end position="214"/>
    </location>
</feature>
<keyword evidence="4" id="KW-1185">Reference proteome</keyword>
<gene>
    <name evidence="3" type="ORF">V6590_18370</name>
</gene>
<keyword evidence="3" id="KW-0808">Transferase</keyword>
<comment type="caution">
    <text evidence="3">The sequence shown here is derived from an EMBL/GenBank/DDBJ whole genome shotgun (WGS) entry which is preliminary data.</text>
</comment>
<keyword evidence="3" id="KW-0012">Acyltransferase</keyword>
<evidence type="ECO:0000256" key="1">
    <source>
        <dbReference type="SAM" id="Phobius"/>
    </source>
</evidence>
<dbReference type="PANTHER" id="PTHR23028">
    <property type="entry name" value="ACETYLTRANSFERASE"/>
    <property type="match status" value="1"/>
</dbReference>
<feature type="transmembrane region" description="Helical" evidence="1">
    <location>
        <begin position="48"/>
        <end position="70"/>
    </location>
</feature>
<dbReference type="InterPro" id="IPR002656">
    <property type="entry name" value="Acyl_transf_3_dom"/>
</dbReference>
<protein>
    <submittedName>
        <fullName evidence="3">Acyltransferase</fullName>
        <ecNumber evidence="3">2.3.-.-</ecNumber>
    </submittedName>
</protein>
<name>A0ABU8BZH8_9RHOB</name>
<dbReference type="EC" id="2.3.-.-" evidence="3"/>
<dbReference type="InterPro" id="IPR050879">
    <property type="entry name" value="Acyltransferase_3"/>
</dbReference>
<sequence length="341" mass="37184">MTSQIVSHTALRGLAALAVCWGHYTNVFARDVAGLDFYLPHTHLGVDLFFLLSGFVMVHVYGAWFAPGVSPSGWARYMVRRLLRLYPLHLATLLAVILLMRLEVPGDQLGILLQNLTLTHAWGFSDQFLFNAPSWSISAEFAAYLLFPLLAFCLTAAWARVMLLGMAGAAAAWLWQLGAGSLDLDAIGRAHVLGRVALGFTLGMLLGWAVQTGYGPGTRAGRWQMLALAGLVGVFALGLPEIMAIGPFAVLIWATAEDHGWLAKTLANPVLRGVGTVSYGIYMLQWPVMMALFYLQPKLAPYLSGIAMDLALVGVFLALLFGLAAASWHWLERPMLRMARN</sequence>
<evidence type="ECO:0000313" key="3">
    <source>
        <dbReference type="EMBL" id="MEH7830120.1"/>
    </source>
</evidence>
<feature type="transmembrane region" description="Helical" evidence="1">
    <location>
        <begin position="161"/>
        <end position="180"/>
    </location>
</feature>
<feature type="transmembrane region" description="Helical" evidence="1">
    <location>
        <begin position="135"/>
        <end position="154"/>
    </location>
</feature>
<proteinExistence type="predicted"/>
<accession>A0ABU8BZH8</accession>
<keyword evidence="1" id="KW-1133">Transmembrane helix</keyword>
<evidence type="ECO:0000259" key="2">
    <source>
        <dbReference type="Pfam" id="PF01757"/>
    </source>
</evidence>
<feature type="transmembrane region" description="Helical" evidence="1">
    <location>
        <begin position="307"/>
        <end position="331"/>
    </location>
</feature>
<keyword evidence="1" id="KW-0812">Transmembrane</keyword>
<dbReference type="EMBL" id="JBALHR010000017">
    <property type="protein sequence ID" value="MEH7830120.1"/>
    <property type="molecule type" value="Genomic_DNA"/>
</dbReference>
<dbReference type="RefSeq" id="WP_335425152.1">
    <property type="nucleotide sequence ID" value="NZ_JBALHR010000017.1"/>
</dbReference>
<dbReference type="GO" id="GO:0016746">
    <property type="term" value="F:acyltransferase activity"/>
    <property type="evidence" value="ECO:0007669"/>
    <property type="project" value="UniProtKB-KW"/>
</dbReference>
<reference evidence="3" key="1">
    <citation type="submission" date="2024-02" db="EMBL/GenBank/DDBJ databases">
        <title>Genome sequences of strain Gemmobacter sp. JM10B15.</title>
        <authorList>
            <person name="Zhang M."/>
        </authorList>
    </citation>
    <scope>NUCLEOTIDE SEQUENCE</scope>
    <source>
        <strain evidence="3">JM10B15</strain>
    </source>
</reference>
<dbReference type="Proteomes" id="UP001431963">
    <property type="component" value="Unassembled WGS sequence"/>
</dbReference>
<feature type="transmembrane region" description="Helical" evidence="1">
    <location>
        <begin position="276"/>
        <end position="295"/>
    </location>
</feature>
<dbReference type="Pfam" id="PF01757">
    <property type="entry name" value="Acyl_transf_3"/>
    <property type="match status" value="1"/>
</dbReference>